<reference evidence="2 3" key="1">
    <citation type="submission" date="2020-08" db="EMBL/GenBank/DDBJ databases">
        <title>Plant Genome Project.</title>
        <authorList>
            <person name="Zhang R.-G."/>
        </authorList>
    </citation>
    <scope>NUCLEOTIDE SEQUENCE [LARGE SCALE GENOMIC DNA]</scope>
    <source>
        <tissue evidence="2">Rhizome</tissue>
    </source>
</reference>
<dbReference type="PANTHER" id="PTHR33386">
    <property type="entry name" value="OS02G0740600 PROTEIN"/>
    <property type="match status" value="1"/>
</dbReference>
<sequence length="118" mass="12951">MREPSFHCYISNYKAFNLGSPSNKSPKPSTAFPNRSMERNSSFGTSWADQWDSSNHGGSSTAAARENKKGGGSGSRWKSGAEKTKAVASSGFKKVKEGTASGFNWIKNKYQQRRTPKH</sequence>
<proteinExistence type="predicted"/>
<name>A0A8J5C770_ZINOF</name>
<accession>A0A8J5C770</accession>
<dbReference type="AlphaFoldDB" id="A0A8J5C770"/>
<protein>
    <submittedName>
        <fullName evidence="2">Uncharacterized protein</fullName>
    </submittedName>
</protein>
<keyword evidence="3" id="KW-1185">Reference proteome</keyword>
<gene>
    <name evidence="2" type="ORF">ZIOFF_073483</name>
</gene>
<dbReference type="EMBL" id="JACMSC010000022">
    <property type="protein sequence ID" value="KAG6468790.1"/>
    <property type="molecule type" value="Genomic_DNA"/>
</dbReference>
<evidence type="ECO:0000313" key="3">
    <source>
        <dbReference type="Proteomes" id="UP000734854"/>
    </source>
</evidence>
<feature type="compositionally biased region" description="Polar residues" evidence="1">
    <location>
        <begin position="19"/>
        <end position="62"/>
    </location>
</feature>
<evidence type="ECO:0000313" key="2">
    <source>
        <dbReference type="EMBL" id="KAG6468790.1"/>
    </source>
</evidence>
<dbReference type="PANTHER" id="PTHR33386:SF5">
    <property type="entry name" value="OS02G0740600 PROTEIN"/>
    <property type="match status" value="1"/>
</dbReference>
<feature type="region of interest" description="Disordered" evidence="1">
    <location>
        <begin position="15"/>
        <end position="93"/>
    </location>
</feature>
<dbReference type="Proteomes" id="UP000734854">
    <property type="component" value="Unassembled WGS sequence"/>
</dbReference>
<evidence type="ECO:0000256" key="1">
    <source>
        <dbReference type="SAM" id="MobiDB-lite"/>
    </source>
</evidence>
<organism evidence="2 3">
    <name type="scientific">Zingiber officinale</name>
    <name type="common">Ginger</name>
    <name type="synonym">Amomum zingiber</name>
    <dbReference type="NCBI Taxonomy" id="94328"/>
    <lineage>
        <taxon>Eukaryota</taxon>
        <taxon>Viridiplantae</taxon>
        <taxon>Streptophyta</taxon>
        <taxon>Embryophyta</taxon>
        <taxon>Tracheophyta</taxon>
        <taxon>Spermatophyta</taxon>
        <taxon>Magnoliopsida</taxon>
        <taxon>Liliopsida</taxon>
        <taxon>Zingiberales</taxon>
        <taxon>Zingiberaceae</taxon>
        <taxon>Zingiber</taxon>
    </lineage>
</organism>
<comment type="caution">
    <text evidence="2">The sequence shown here is derived from an EMBL/GenBank/DDBJ whole genome shotgun (WGS) entry which is preliminary data.</text>
</comment>